<evidence type="ECO:0000313" key="2">
    <source>
        <dbReference type="EMBL" id="RDX61904.1"/>
    </source>
</evidence>
<accession>A0A371E790</accession>
<dbReference type="EMBL" id="QJKJ01015829">
    <property type="protein sequence ID" value="RDX61904.1"/>
    <property type="molecule type" value="Genomic_DNA"/>
</dbReference>
<keyword evidence="3" id="KW-1185">Reference proteome</keyword>
<feature type="non-terminal residue" evidence="2">
    <location>
        <position position="1"/>
    </location>
</feature>
<dbReference type="OrthoDB" id="1425297at2759"/>
<dbReference type="Proteomes" id="UP000257109">
    <property type="component" value="Unassembled WGS sequence"/>
</dbReference>
<organism evidence="2 3">
    <name type="scientific">Mucuna pruriens</name>
    <name type="common">Velvet bean</name>
    <name type="synonym">Dolichos pruriens</name>
    <dbReference type="NCBI Taxonomy" id="157652"/>
    <lineage>
        <taxon>Eukaryota</taxon>
        <taxon>Viridiplantae</taxon>
        <taxon>Streptophyta</taxon>
        <taxon>Embryophyta</taxon>
        <taxon>Tracheophyta</taxon>
        <taxon>Spermatophyta</taxon>
        <taxon>Magnoliopsida</taxon>
        <taxon>eudicotyledons</taxon>
        <taxon>Gunneridae</taxon>
        <taxon>Pentapetalae</taxon>
        <taxon>rosids</taxon>
        <taxon>fabids</taxon>
        <taxon>Fabales</taxon>
        <taxon>Fabaceae</taxon>
        <taxon>Papilionoideae</taxon>
        <taxon>50 kb inversion clade</taxon>
        <taxon>NPAAA clade</taxon>
        <taxon>indigoferoid/millettioid clade</taxon>
        <taxon>Phaseoleae</taxon>
        <taxon>Mucuna</taxon>
    </lineage>
</organism>
<feature type="region of interest" description="Disordered" evidence="1">
    <location>
        <begin position="117"/>
        <end position="157"/>
    </location>
</feature>
<reference evidence="2" key="1">
    <citation type="submission" date="2018-05" db="EMBL/GenBank/DDBJ databases">
        <title>Draft genome of Mucuna pruriens seed.</title>
        <authorList>
            <person name="Nnadi N.E."/>
            <person name="Vos R."/>
            <person name="Hasami M.H."/>
            <person name="Devisetty U.K."/>
            <person name="Aguiy J.C."/>
        </authorList>
    </citation>
    <scope>NUCLEOTIDE SEQUENCE [LARGE SCALE GENOMIC DNA]</scope>
    <source>
        <strain evidence="2">JCA_2017</strain>
    </source>
</reference>
<evidence type="ECO:0000313" key="3">
    <source>
        <dbReference type="Proteomes" id="UP000257109"/>
    </source>
</evidence>
<comment type="caution">
    <text evidence="2">The sequence shown here is derived from an EMBL/GenBank/DDBJ whole genome shotgun (WGS) entry which is preliminary data.</text>
</comment>
<protein>
    <recommendedName>
        <fullName evidence="4">RNase H type-1 domain-containing protein</fullName>
    </recommendedName>
</protein>
<dbReference type="AlphaFoldDB" id="A0A371E790"/>
<evidence type="ECO:0000256" key="1">
    <source>
        <dbReference type="SAM" id="MobiDB-lite"/>
    </source>
</evidence>
<gene>
    <name evidence="2" type="ORF">CR513_59821</name>
</gene>
<dbReference type="PANTHER" id="PTHR48475">
    <property type="entry name" value="RIBONUCLEASE H"/>
    <property type="match status" value="1"/>
</dbReference>
<proteinExistence type="predicted"/>
<evidence type="ECO:0008006" key="4">
    <source>
        <dbReference type="Google" id="ProtNLM"/>
    </source>
</evidence>
<name>A0A371E790_MUCPR</name>
<dbReference type="PANTHER" id="PTHR48475:SF1">
    <property type="entry name" value="RNASE H TYPE-1 DOMAIN-CONTAINING PROTEIN"/>
    <property type="match status" value="1"/>
</dbReference>
<feature type="compositionally biased region" description="Basic and acidic residues" evidence="1">
    <location>
        <begin position="117"/>
        <end position="139"/>
    </location>
</feature>
<sequence length="202" mass="22219">MIILALQASSSNDVAAELDLAEMSIPRLDYQLLLHEFSNENIMAIVEIEPESDEWMMWFDGESNLLGNVIGAVLASPKDQCFTFLAKLGFDYTNNMAKYEAYAIGIMMALEHQDHLPSRPARGKPDGRCPRNLVDHGVGEQRVGNDNLRPTPAEDDTLPISKLVDSLKDTVCSNCAKCKNKSVAETLSVVKCRLGFGDAKAD</sequence>